<dbReference type="GO" id="GO:0004719">
    <property type="term" value="F:protein-L-isoaspartate (D-aspartate) O-methyltransferase activity"/>
    <property type="evidence" value="ECO:0007669"/>
    <property type="project" value="UniProtKB-UniRule"/>
</dbReference>
<dbReference type="EMBL" id="CP036278">
    <property type="protein sequence ID" value="QDU55836.1"/>
    <property type="molecule type" value="Genomic_DNA"/>
</dbReference>
<dbReference type="Gene3D" id="2.60.120.260">
    <property type="entry name" value="Galactose-binding domain-like"/>
    <property type="match status" value="1"/>
</dbReference>
<evidence type="ECO:0000313" key="8">
    <source>
        <dbReference type="EMBL" id="QDU55836.1"/>
    </source>
</evidence>
<gene>
    <name evidence="7 8" type="primary">pcm</name>
    <name evidence="8" type="ORF">Pan181_20330</name>
</gene>
<dbReference type="Proteomes" id="UP000315750">
    <property type="component" value="Chromosome"/>
</dbReference>
<evidence type="ECO:0000313" key="9">
    <source>
        <dbReference type="Proteomes" id="UP000315750"/>
    </source>
</evidence>
<dbReference type="EC" id="2.1.1.77" evidence="7"/>
<dbReference type="PROSITE" id="PS01279">
    <property type="entry name" value="PCMT"/>
    <property type="match status" value="1"/>
</dbReference>
<comment type="similarity">
    <text evidence="2 7">Belongs to the methyltransferase superfamily. L-isoaspartyl/D-aspartyl protein methyltransferase family.</text>
</comment>
<evidence type="ECO:0000256" key="7">
    <source>
        <dbReference type="HAMAP-Rule" id="MF_00090"/>
    </source>
</evidence>
<keyword evidence="9" id="KW-1185">Reference proteome</keyword>
<dbReference type="FunFam" id="3.40.50.150:FF:000010">
    <property type="entry name" value="Protein-L-isoaspartate O-methyltransferase"/>
    <property type="match status" value="1"/>
</dbReference>
<evidence type="ECO:0000256" key="3">
    <source>
        <dbReference type="ARBA" id="ARBA00022490"/>
    </source>
</evidence>
<dbReference type="NCBIfam" id="TIGR00080">
    <property type="entry name" value="pimt"/>
    <property type="match status" value="1"/>
</dbReference>
<protein>
    <recommendedName>
        <fullName evidence="7">Protein-L-isoaspartate O-methyltransferase</fullName>
        <ecNumber evidence="7">2.1.1.77</ecNumber>
    </recommendedName>
    <alternativeName>
        <fullName evidence="7">L-isoaspartyl protein carboxyl methyltransferase</fullName>
    </alternativeName>
    <alternativeName>
        <fullName evidence="7">Protein L-isoaspartyl methyltransferase</fullName>
    </alternativeName>
    <alternativeName>
        <fullName evidence="7">Protein-beta-aspartate methyltransferase</fullName>
        <shortName evidence="7">PIMT</shortName>
    </alternativeName>
</protein>
<evidence type="ECO:0000256" key="2">
    <source>
        <dbReference type="ARBA" id="ARBA00005369"/>
    </source>
</evidence>
<dbReference type="PANTHER" id="PTHR11579:SF0">
    <property type="entry name" value="PROTEIN-L-ISOASPARTATE(D-ASPARTATE) O-METHYLTRANSFERASE"/>
    <property type="match status" value="1"/>
</dbReference>
<dbReference type="InterPro" id="IPR029063">
    <property type="entry name" value="SAM-dependent_MTases_sf"/>
</dbReference>
<dbReference type="PANTHER" id="PTHR11579">
    <property type="entry name" value="PROTEIN-L-ISOASPARTATE O-METHYLTRANSFERASE"/>
    <property type="match status" value="1"/>
</dbReference>
<reference evidence="8 9" key="1">
    <citation type="submission" date="2019-02" db="EMBL/GenBank/DDBJ databases">
        <title>Deep-cultivation of Planctomycetes and their phenomic and genomic characterization uncovers novel biology.</title>
        <authorList>
            <person name="Wiegand S."/>
            <person name="Jogler M."/>
            <person name="Boedeker C."/>
            <person name="Pinto D."/>
            <person name="Vollmers J."/>
            <person name="Rivas-Marin E."/>
            <person name="Kohn T."/>
            <person name="Peeters S.H."/>
            <person name="Heuer A."/>
            <person name="Rast P."/>
            <person name="Oberbeckmann S."/>
            <person name="Bunk B."/>
            <person name="Jeske O."/>
            <person name="Meyerdierks A."/>
            <person name="Storesund J.E."/>
            <person name="Kallscheuer N."/>
            <person name="Luecker S."/>
            <person name="Lage O.M."/>
            <person name="Pohl T."/>
            <person name="Merkel B.J."/>
            <person name="Hornburger P."/>
            <person name="Mueller R.-W."/>
            <person name="Bruemmer F."/>
            <person name="Labrenz M."/>
            <person name="Spormann A.M."/>
            <person name="Op den Camp H."/>
            <person name="Overmann J."/>
            <person name="Amann R."/>
            <person name="Jetten M.S.M."/>
            <person name="Mascher T."/>
            <person name="Medema M.H."/>
            <person name="Devos D.P."/>
            <person name="Kaster A.-K."/>
            <person name="Ovreas L."/>
            <person name="Rohde M."/>
            <person name="Galperin M.Y."/>
            <person name="Jogler C."/>
        </authorList>
    </citation>
    <scope>NUCLEOTIDE SEQUENCE [LARGE SCALE GENOMIC DNA]</scope>
    <source>
        <strain evidence="8 9">Pan181</strain>
    </source>
</reference>
<dbReference type="Gene3D" id="3.40.50.150">
    <property type="entry name" value="Vaccinia Virus protein VP39"/>
    <property type="match status" value="1"/>
</dbReference>
<dbReference type="InterPro" id="IPR000682">
    <property type="entry name" value="PCMT"/>
</dbReference>
<keyword evidence="4 7" id="KW-0489">Methyltransferase</keyword>
<evidence type="ECO:0000256" key="5">
    <source>
        <dbReference type="ARBA" id="ARBA00022679"/>
    </source>
</evidence>
<dbReference type="GO" id="GO:0030091">
    <property type="term" value="P:protein repair"/>
    <property type="evidence" value="ECO:0007669"/>
    <property type="project" value="UniProtKB-UniRule"/>
</dbReference>
<sequence>MLGLYAIIPFYTSDPFARLSIMNAIKLQYFLVLFSCFASSIGHAQSLSNWEQLCDLMVDEEVAGAGIENERVIAAIRRTPRHEFVPRAQRARAYYDMALPIGSQQTISPPFIVAYMTEQIDPQPTDRVLEIGTGSGYQAAVLSPLVKDVYSIEIVPELGRTAAKTLKRLKYDNVHTKIGDGFQGWKEHAPFDKIIVTCSPEKVPDPLVEQLAEGGLMIVPVGERYQQNLYLFRKREGELQSEALRATLFVPMTGTAEDQRQLQPDPTRPEVANGSFETVVGEKELPEGWHYLRQATVIENSADAADGQRYIHFANEEPGRGCRALQGFAIDGREVSKLSVKFHIRGKSIRPGQDRNQWPYVAITFYDKRRRMLATEAIGPYRDSFEWIHVLRDIEVPVHSREAIIRIGLLGATGELDLDGIEVSAE</sequence>
<proteinExistence type="inferred from homology"/>
<evidence type="ECO:0000256" key="4">
    <source>
        <dbReference type="ARBA" id="ARBA00022603"/>
    </source>
</evidence>
<accession>A0A518AMA4</accession>
<evidence type="ECO:0000256" key="1">
    <source>
        <dbReference type="ARBA" id="ARBA00004496"/>
    </source>
</evidence>
<dbReference type="AlphaFoldDB" id="A0A518AMA4"/>
<dbReference type="HAMAP" id="MF_00090">
    <property type="entry name" value="PIMT"/>
    <property type="match status" value="1"/>
</dbReference>
<comment type="function">
    <text evidence="7">Catalyzes the methyl esterification of L-isoaspartyl residues in peptides and proteins that result from spontaneous decomposition of normal L-aspartyl and L-asparaginyl residues. It plays a role in the repair and/or degradation of damaged proteins.</text>
</comment>
<keyword evidence="3 7" id="KW-0963">Cytoplasm</keyword>
<comment type="catalytic activity">
    <reaction evidence="7">
        <text>[protein]-L-isoaspartate + S-adenosyl-L-methionine = [protein]-L-isoaspartate alpha-methyl ester + S-adenosyl-L-homocysteine</text>
        <dbReference type="Rhea" id="RHEA:12705"/>
        <dbReference type="Rhea" id="RHEA-COMP:12143"/>
        <dbReference type="Rhea" id="RHEA-COMP:12144"/>
        <dbReference type="ChEBI" id="CHEBI:57856"/>
        <dbReference type="ChEBI" id="CHEBI:59789"/>
        <dbReference type="ChEBI" id="CHEBI:90596"/>
        <dbReference type="ChEBI" id="CHEBI:90598"/>
        <dbReference type="EC" id="2.1.1.77"/>
    </reaction>
</comment>
<keyword evidence="5 7" id="KW-0808">Transferase</keyword>
<dbReference type="NCBIfam" id="NF001453">
    <property type="entry name" value="PRK00312.1"/>
    <property type="match status" value="1"/>
</dbReference>
<dbReference type="Pfam" id="PF01135">
    <property type="entry name" value="PCMT"/>
    <property type="match status" value="1"/>
</dbReference>
<dbReference type="GO" id="GO:0005737">
    <property type="term" value="C:cytoplasm"/>
    <property type="evidence" value="ECO:0007669"/>
    <property type="project" value="UniProtKB-SubCell"/>
</dbReference>
<evidence type="ECO:0000256" key="6">
    <source>
        <dbReference type="ARBA" id="ARBA00022691"/>
    </source>
</evidence>
<keyword evidence="6 7" id="KW-0949">S-adenosyl-L-methionine</keyword>
<comment type="subcellular location">
    <subcellularLocation>
        <location evidence="1 7">Cytoplasm</location>
    </subcellularLocation>
</comment>
<dbReference type="GO" id="GO:0032259">
    <property type="term" value="P:methylation"/>
    <property type="evidence" value="ECO:0007669"/>
    <property type="project" value="UniProtKB-KW"/>
</dbReference>
<name>A0A518AMA4_9BACT</name>
<feature type="active site" evidence="7">
    <location>
        <position position="108"/>
    </location>
</feature>
<dbReference type="SUPFAM" id="SSF53335">
    <property type="entry name" value="S-adenosyl-L-methionine-dependent methyltransferases"/>
    <property type="match status" value="1"/>
</dbReference>
<organism evidence="8 9">
    <name type="scientific">Aeoliella mucimassa</name>
    <dbReference type="NCBI Taxonomy" id="2527972"/>
    <lineage>
        <taxon>Bacteria</taxon>
        <taxon>Pseudomonadati</taxon>
        <taxon>Planctomycetota</taxon>
        <taxon>Planctomycetia</taxon>
        <taxon>Pirellulales</taxon>
        <taxon>Lacipirellulaceae</taxon>
        <taxon>Aeoliella</taxon>
    </lineage>
</organism>
<dbReference type="CDD" id="cd02440">
    <property type="entry name" value="AdoMet_MTases"/>
    <property type="match status" value="1"/>
</dbReference>
<dbReference type="KEGG" id="amuc:Pan181_20330"/>